<name>A0ACB9ZF57_9PEZI</name>
<protein>
    <submittedName>
        <fullName evidence="1">Uncharacterized protein</fullName>
    </submittedName>
</protein>
<evidence type="ECO:0000313" key="2">
    <source>
        <dbReference type="Proteomes" id="UP001497700"/>
    </source>
</evidence>
<dbReference type="EMBL" id="MU393425">
    <property type="protein sequence ID" value="KAI4870147.1"/>
    <property type="molecule type" value="Genomic_DNA"/>
</dbReference>
<dbReference type="Proteomes" id="UP001497700">
    <property type="component" value="Unassembled WGS sequence"/>
</dbReference>
<comment type="caution">
    <text evidence="1">The sequence shown here is derived from an EMBL/GenBank/DDBJ whole genome shotgun (WGS) entry which is preliminary data.</text>
</comment>
<proteinExistence type="predicted"/>
<accession>A0ACB9ZF57</accession>
<evidence type="ECO:0000313" key="1">
    <source>
        <dbReference type="EMBL" id="KAI4870147.1"/>
    </source>
</evidence>
<keyword evidence="2" id="KW-1185">Reference proteome</keyword>
<reference evidence="1 2" key="1">
    <citation type="journal article" date="2022" name="New Phytol.">
        <title>Ecological generalism drives hyperdiversity of secondary metabolite gene clusters in xylarialean endophytes.</title>
        <authorList>
            <person name="Franco M.E.E."/>
            <person name="Wisecaver J.H."/>
            <person name="Arnold A.E."/>
            <person name="Ju Y.M."/>
            <person name="Slot J.C."/>
            <person name="Ahrendt S."/>
            <person name="Moore L.P."/>
            <person name="Eastman K.E."/>
            <person name="Scott K."/>
            <person name="Konkel Z."/>
            <person name="Mondo S.J."/>
            <person name="Kuo A."/>
            <person name="Hayes R.D."/>
            <person name="Haridas S."/>
            <person name="Andreopoulos B."/>
            <person name="Riley R."/>
            <person name="LaButti K."/>
            <person name="Pangilinan J."/>
            <person name="Lipzen A."/>
            <person name="Amirebrahimi M."/>
            <person name="Yan J."/>
            <person name="Adam C."/>
            <person name="Keymanesh K."/>
            <person name="Ng V."/>
            <person name="Louie K."/>
            <person name="Northen T."/>
            <person name="Drula E."/>
            <person name="Henrissat B."/>
            <person name="Hsieh H.M."/>
            <person name="Youens-Clark K."/>
            <person name="Lutzoni F."/>
            <person name="Miadlikowska J."/>
            <person name="Eastwood D.C."/>
            <person name="Hamelin R.C."/>
            <person name="Grigoriev I.V."/>
            <person name="U'Ren J.M."/>
        </authorList>
    </citation>
    <scope>NUCLEOTIDE SEQUENCE [LARGE SCALE GENOMIC DNA]</scope>
    <source>
        <strain evidence="1 2">CBS 119005</strain>
    </source>
</reference>
<gene>
    <name evidence="1" type="ORF">F4820DRAFT_443269</name>
</gene>
<organism evidence="1 2">
    <name type="scientific">Hypoxylon rubiginosum</name>
    <dbReference type="NCBI Taxonomy" id="110542"/>
    <lineage>
        <taxon>Eukaryota</taxon>
        <taxon>Fungi</taxon>
        <taxon>Dikarya</taxon>
        <taxon>Ascomycota</taxon>
        <taxon>Pezizomycotina</taxon>
        <taxon>Sordariomycetes</taxon>
        <taxon>Xylariomycetidae</taxon>
        <taxon>Xylariales</taxon>
        <taxon>Hypoxylaceae</taxon>
        <taxon>Hypoxylon</taxon>
    </lineage>
</organism>
<sequence length="119" mass="12919">MGSSNKKSSRPSHAIIVDERPYRSASKSSHSTMSSHGSYSGLGTNSDSYGHSSYSPPVTNHIYRSSKSVKGDYTVNTSDRGQVSVHNHGSSGYDQSAPHPTYESNRDKKDSSHKKPSSR</sequence>